<keyword evidence="1" id="KW-0472">Membrane</keyword>
<organism evidence="2 3">
    <name type="scientific">Pseudonocardia thermophila</name>
    <dbReference type="NCBI Taxonomy" id="1848"/>
    <lineage>
        <taxon>Bacteria</taxon>
        <taxon>Bacillati</taxon>
        <taxon>Actinomycetota</taxon>
        <taxon>Actinomycetes</taxon>
        <taxon>Pseudonocardiales</taxon>
        <taxon>Pseudonocardiaceae</taxon>
        <taxon>Pseudonocardia</taxon>
    </lineage>
</organism>
<accession>A0A1M6R4C8</accession>
<gene>
    <name evidence="2" type="ORF">SAMN05443637_104172</name>
</gene>
<dbReference type="InterPro" id="IPR051791">
    <property type="entry name" value="Pra-immunoreactive"/>
</dbReference>
<dbReference type="PANTHER" id="PTHR36115">
    <property type="entry name" value="PROLINE-RICH ANTIGEN HOMOLOG-RELATED"/>
    <property type="match status" value="1"/>
</dbReference>
<reference evidence="2 3" key="1">
    <citation type="submission" date="2016-11" db="EMBL/GenBank/DDBJ databases">
        <authorList>
            <person name="Jaros S."/>
            <person name="Januszkiewicz K."/>
            <person name="Wedrychowicz H."/>
        </authorList>
    </citation>
    <scope>NUCLEOTIDE SEQUENCE [LARGE SCALE GENOMIC DNA]</scope>
    <source>
        <strain evidence="2 3">DSM 43832</strain>
    </source>
</reference>
<dbReference type="STRING" id="1848.SAMN05443637_104172"/>
<proteinExistence type="predicted"/>
<keyword evidence="1" id="KW-1133">Transmembrane helix</keyword>
<name>A0A1M6R4C8_PSETH</name>
<keyword evidence="1" id="KW-0812">Transmembrane</keyword>
<dbReference type="Proteomes" id="UP000184363">
    <property type="component" value="Unassembled WGS sequence"/>
</dbReference>
<dbReference type="InterPro" id="IPR016795">
    <property type="entry name" value="UCP021697"/>
</dbReference>
<dbReference type="AlphaFoldDB" id="A0A1M6R4C8"/>
<protein>
    <submittedName>
        <fullName evidence="2">RDD family protein</fullName>
    </submittedName>
</protein>
<dbReference type="PIRSF" id="PIRSF021697">
    <property type="entry name" value="UCP021697"/>
    <property type="match status" value="1"/>
</dbReference>
<sequence length="157" mass="16611">MEAYPSAMASTSESEIPVPAPDGHPGARFGLPAEGPASVASLSRRVFALVVDWLLGYLIALLLVGPDPFESPYLQWAVLGVWFVITALPVAFFGASAGMVALGIRVASIGSTAVIGLPRALLRTLLVALVVPPLIRDADERGWHDRATRSIVVRTRA</sequence>
<evidence type="ECO:0000256" key="1">
    <source>
        <dbReference type="SAM" id="Phobius"/>
    </source>
</evidence>
<evidence type="ECO:0000313" key="2">
    <source>
        <dbReference type="EMBL" id="SHK27197.1"/>
    </source>
</evidence>
<dbReference type="PANTHER" id="PTHR36115:SF6">
    <property type="entry name" value="PROLINE-RICH ANTIGEN HOMOLOG"/>
    <property type="match status" value="1"/>
</dbReference>
<dbReference type="EMBL" id="FRAP01000004">
    <property type="protein sequence ID" value="SHK27197.1"/>
    <property type="molecule type" value="Genomic_DNA"/>
</dbReference>
<evidence type="ECO:0000313" key="3">
    <source>
        <dbReference type="Proteomes" id="UP000184363"/>
    </source>
</evidence>
<keyword evidence="3" id="KW-1185">Reference proteome</keyword>
<feature type="transmembrane region" description="Helical" evidence="1">
    <location>
        <begin position="46"/>
        <end position="64"/>
    </location>
</feature>
<feature type="transmembrane region" description="Helical" evidence="1">
    <location>
        <begin position="76"/>
        <end position="104"/>
    </location>
</feature>